<dbReference type="Proteomes" id="UP001057291">
    <property type="component" value="Unassembled WGS sequence"/>
</dbReference>
<evidence type="ECO:0000313" key="2">
    <source>
        <dbReference type="Proteomes" id="UP001057291"/>
    </source>
</evidence>
<proteinExistence type="predicted"/>
<accession>A0AAV4LBU1</accession>
<gene>
    <name evidence="1" type="ORF">DNHGIG_06730</name>
</gene>
<evidence type="ECO:0000313" key="1">
    <source>
        <dbReference type="EMBL" id="GIM45124.1"/>
    </source>
</evidence>
<dbReference type="RefSeq" id="WP_282198352.1">
    <property type="nucleotide sequence ID" value="NZ_BOQE01000001.1"/>
</dbReference>
<dbReference type="AlphaFoldDB" id="A0AAV4LBU1"/>
<keyword evidence="2" id="KW-1185">Reference proteome</keyword>
<name>A0AAV4LBU1_9BACL</name>
<organism evidence="1 2">
    <name type="scientific">Collibacillus ludicampi</name>
    <dbReference type="NCBI Taxonomy" id="2771369"/>
    <lineage>
        <taxon>Bacteria</taxon>
        <taxon>Bacillati</taxon>
        <taxon>Bacillota</taxon>
        <taxon>Bacilli</taxon>
        <taxon>Bacillales</taxon>
        <taxon>Alicyclobacillaceae</taxon>
        <taxon>Collibacillus</taxon>
    </lineage>
</organism>
<comment type="caution">
    <text evidence="1">The sequence shown here is derived from an EMBL/GenBank/DDBJ whole genome shotgun (WGS) entry which is preliminary data.</text>
</comment>
<sequence>MAEVVLNRHTLTAHGMKKSDVIKKFGSFTVKFQVLDKRINRWLQEVAPSITYNSFSRPQILSVK</sequence>
<protein>
    <submittedName>
        <fullName evidence="1">Uncharacterized protein</fullName>
    </submittedName>
</protein>
<dbReference type="EMBL" id="BOQE01000001">
    <property type="protein sequence ID" value="GIM45124.1"/>
    <property type="molecule type" value="Genomic_DNA"/>
</dbReference>
<reference evidence="1" key="1">
    <citation type="journal article" date="2023" name="Int. J. Syst. Evol. Microbiol.">
        <title>Collibacillus ludicampi gen. nov., sp. nov., a new soil bacterium of the family Alicyclobacillaceae.</title>
        <authorList>
            <person name="Jojima T."/>
            <person name="Ioku Y."/>
            <person name="Fukuta Y."/>
            <person name="Shirasaka N."/>
            <person name="Matsumura Y."/>
            <person name="Mori M."/>
        </authorList>
    </citation>
    <scope>NUCLEOTIDE SEQUENCE</scope>
    <source>
        <strain evidence="1">TP075</strain>
    </source>
</reference>